<name>A0A6J8CRP1_MYTCO</name>
<organism evidence="2 3">
    <name type="scientific">Mytilus coruscus</name>
    <name type="common">Sea mussel</name>
    <dbReference type="NCBI Taxonomy" id="42192"/>
    <lineage>
        <taxon>Eukaryota</taxon>
        <taxon>Metazoa</taxon>
        <taxon>Spiralia</taxon>
        <taxon>Lophotrochozoa</taxon>
        <taxon>Mollusca</taxon>
        <taxon>Bivalvia</taxon>
        <taxon>Autobranchia</taxon>
        <taxon>Pteriomorphia</taxon>
        <taxon>Mytilida</taxon>
        <taxon>Mytiloidea</taxon>
        <taxon>Mytilidae</taxon>
        <taxon>Mytilinae</taxon>
        <taxon>Mytilus</taxon>
    </lineage>
</organism>
<protein>
    <submittedName>
        <fullName evidence="2">Uncharacterized protein</fullName>
    </submittedName>
</protein>
<dbReference type="OrthoDB" id="6752769at2759"/>
<evidence type="ECO:0000313" key="2">
    <source>
        <dbReference type="EMBL" id="CAC5397542.1"/>
    </source>
</evidence>
<accession>A0A6J8CRP1</accession>
<proteinExistence type="predicted"/>
<dbReference type="AlphaFoldDB" id="A0A6J8CRP1"/>
<sequence>MDSKLKLIRAGHKGAVKKLLVKFNKLKSITNTEVEEVKALDDAVTQKQKTLIDLYSRLLDGRILWNRKLETPMSICISSIASLDKFANLSSPLKQTLKLLMIMLIHQQADLTQTHIISRQRGKHHTSICKGKEVNTGTKPEPKIQQTAINIVETTYTTSLMYASKQSHDILLKIAIAPVIYYDQGNTAIDNKNRKYTAKLPWKHNHPDLPSNMAIAKSRTKNTLQWLVQSRPHKNPLEEKLKGSNLLPRLPERLHPQLVESRTT</sequence>
<dbReference type="Proteomes" id="UP000507470">
    <property type="component" value="Unassembled WGS sequence"/>
</dbReference>
<gene>
    <name evidence="2" type="ORF">MCOR_31969</name>
</gene>
<evidence type="ECO:0000256" key="1">
    <source>
        <dbReference type="SAM" id="MobiDB-lite"/>
    </source>
</evidence>
<keyword evidence="3" id="KW-1185">Reference proteome</keyword>
<reference evidence="2 3" key="1">
    <citation type="submission" date="2020-06" db="EMBL/GenBank/DDBJ databases">
        <authorList>
            <person name="Li R."/>
            <person name="Bekaert M."/>
        </authorList>
    </citation>
    <scope>NUCLEOTIDE SEQUENCE [LARGE SCALE GENOMIC DNA]</scope>
    <source>
        <strain evidence="3">wild</strain>
    </source>
</reference>
<evidence type="ECO:0000313" key="3">
    <source>
        <dbReference type="Proteomes" id="UP000507470"/>
    </source>
</evidence>
<feature type="region of interest" description="Disordered" evidence="1">
    <location>
        <begin position="234"/>
        <end position="264"/>
    </location>
</feature>
<dbReference type="EMBL" id="CACVKT020005686">
    <property type="protein sequence ID" value="CAC5397542.1"/>
    <property type="molecule type" value="Genomic_DNA"/>
</dbReference>